<dbReference type="PANTHER" id="PTHR23226:SF416">
    <property type="entry name" value="FI01424P"/>
    <property type="match status" value="1"/>
</dbReference>
<evidence type="ECO:0000256" key="6">
    <source>
        <dbReference type="ARBA" id="ARBA00022737"/>
    </source>
</evidence>
<dbReference type="SUPFAM" id="SSF57667">
    <property type="entry name" value="beta-beta-alpha zinc fingers"/>
    <property type="match status" value="4"/>
</dbReference>
<feature type="region of interest" description="Disordered" evidence="14">
    <location>
        <begin position="89"/>
        <end position="126"/>
    </location>
</feature>
<evidence type="ECO:0000256" key="5">
    <source>
        <dbReference type="ARBA" id="ARBA00022723"/>
    </source>
</evidence>
<evidence type="ECO:0000256" key="8">
    <source>
        <dbReference type="ARBA" id="ARBA00022833"/>
    </source>
</evidence>
<feature type="compositionally biased region" description="Polar residues" evidence="14">
    <location>
        <begin position="508"/>
        <end position="521"/>
    </location>
</feature>
<gene>
    <name evidence="16" type="ORF">MATL_G00126670</name>
</gene>
<evidence type="ECO:0000256" key="1">
    <source>
        <dbReference type="ARBA" id="ARBA00003767"/>
    </source>
</evidence>
<feature type="domain" description="C2H2-type" evidence="15">
    <location>
        <begin position="439"/>
        <end position="462"/>
    </location>
</feature>
<dbReference type="EMBL" id="JAFDVH010000010">
    <property type="protein sequence ID" value="KAG7469223.1"/>
    <property type="molecule type" value="Genomic_DNA"/>
</dbReference>
<dbReference type="FunFam" id="3.30.160.60:FF:000251">
    <property type="entry name" value="FEZ family zinc finger 2"/>
    <property type="match status" value="1"/>
</dbReference>
<dbReference type="SMART" id="SM00355">
    <property type="entry name" value="ZnF_C2H2"/>
    <property type="match status" value="8"/>
</dbReference>
<dbReference type="InterPro" id="IPR036236">
    <property type="entry name" value="Znf_C2H2_sf"/>
</dbReference>
<comment type="similarity">
    <text evidence="3">Belongs to the krueppel C2H2-type zinc-finger protein family.</text>
</comment>
<feature type="region of interest" description="Disordered" evidence="14">
    <location>
        <begin position="196"/>
        <end position="237"/>
    </location>
</feature>
<comment type="subcellular location">
    <subcellularLocation>
        <location evidence="2">Nucleus</location>
    </subcellularLocation>
</comment>
<dbReference type="Proteomes" id="UP001046870">
    <property type="component" value="Chromosome 10"/>
</dbReference>
<feature type="compositionally biased region" description="Low complexity" evidence="14">
    <location>
        <begin position="534"/>
        <end position="551"/>
    </location>
</feature>
<feature type="domain" description="C2H2-type" evidence="15">
    <location>
        <begin position="411"/>
        <end position="438"/>
    </location>
</feature>
<evidence type="ECO:0000313" key="16">
    <source>
        <dbReference type="EMBL" id="KAG7469223.1"/>
    </source>
</evidence>
<reference evidence="16" key="1">
    <citation type="submission" date="2021-01" db="EMBL/GenBank/DDBJ databases">
        <authorList>
            <person name="Zahm M."/>
            <person name="Roques C."/>
            <person name="Cabau C."/>
            <person name="Klopp C."/>
            <person name="Donnadieu C."/>
            <person name="Jouanno E."/>
            <person name="Lampietro C."/>
            <person name="Louis A."/>
            <person name="Herpin A."/>
            <person name="Echchiki A."/>
            <person name="Berthelot C."/>
            <person name="Parey E."/>
            <person name="Roest-Crollius H."/>
            <person name="Braasch I."/>
            <person name="Postlethwait J."/>
            <person name="Bobe J."/>
            <person name="Montfort J."/>
            <person name="Bouchez O."/>
            <person name="Begum T."/>
            <person name="Mejri S."/>
            <person name="Adams A."/>
            <person name="Chen W.-J."/>
            <person name="Guiguen Y."/>
        </authorList>
    </citation>
    <scope>NUCLEOTIDE SEQUENCE</scope>
    <source>
        <strain evidence="16">YG-15Mar2019-1</strain>
        <tissue evidence="16">Brain</tissue>
    </source>
</reference>
<evidence type="ECO:0000256" key="13">
    <source>
        <dbReference type="PROSITE-ProRule" id="PRU00042"/>
    </source>
</evidence>
<feature type="domain" description="C2H2-type" evidence="15">
    <location>
        <begin position="297"/>
        <end position="325"/>
    </location>
</feature>
<feature type="domain" description="C2H2-type" evidence="15">
    <location>
        <begin position="383"/>
        <end position="410"/>
    </location>
</feature>
<feature type="region of interest" description="Disordered" evidence="14">
    <location>
        <begin position="585"/>
        <end position="638"/>
    </location>
</feature>
<feature type="region of interest" description="Disordered" evidence="14">
    <location>
        <begin position="508"/>
        <end position="573"/>
    </location>
</feature>
<evidence type="ECO:0000256" key="9">
    <source>
        <dbReference type="ARBA" id="ARBA00023015"/>
    </source>
</evidence>
<name>A0A9D3PXS8_MEGAT</name>
<keyword evidence="7 13" id="KW-0863">Zinc-finger</keyword>
<keyword evidence="5" id="KW-0479">Metal-binding</keyword>
<dbReference type="InterPro" id="IPR013087">
    <property type="entry name" value="Znf_C2H2_type"/>
</dbReference>
<comment type="function">
    <text evidence="1">May be involved in transcriptional regulation.</text>
</comment>
<dbReference type="PROSITE" id="PS50157">
    <property type="entry name" value="ZINC_FINGER_C2H2_2"/>
    <property type="match status" value="8"/>
</dbReference>
<evidence type="ECO:0000256" key="14">
    <source>
        <dbReference type="SAM" id="MobiDB-lite"/>
    </source>
</evidence>
<dbReference type="Gene3D" id="3.30.160.60">
    <property type="entry name" value="Classic Zinc Finger"/>
    <property type="match status" value="6"/>
</dbReference>
<feature type="domain" description="C2H2-type" evidence="15">
    <location>
        <begin position="355"/>
        <end position="382"/>
    </location>
</feature>
<keyword evidence="8" id="KW-0862">Zinc</keyword>
<dbReference type="FunFam" id="3.30.160.60:FF:001049">
    <property type="entry name" value="zinc finger protein 319"/>
    <property type="match status" value="1"/>
</dbReference>
<dbReference type="AlphaFoldDB" id="A0A9D3PXS8"/>
<dbReference type="GO" id="GO:0000978">
    <property type="term" value="F:RNA polymerase II cis-regulatory region sequence-specific DNA binding"/>
    <property type="evidence" value="ECO:0007669"/>
    <property type="project" value="TreeGrafter"/>
</dbReference>
<dbReference type="FunFam" id="3.30.160.60:FF:000446">
    <property type="entry name" value="Zinc finger protein"/>
    <property type="match status" value="1"/>
</dbReference>
<evidence type="ECO:0000256" key="12">
    <source>
        <dbReference type="ARBA" id="ARBA00023242"/>
    </source>
</evidence>
<dbReference type="PANTHER" id="PTHR23226">
    <property type="entry name" value="ZINC FINGER AND SCAN DOMAIN-CONTAINING"/>
    <property type="match status" value="1"/>
</dbReference>
<accession>A0A9D3PXS8</accession>
<evidence type="ECO:0000259" key="15">
    <source>
        <dbReference type="PROSITE" id="PS50157"/>
    </source>
</evidence>
<dbReference type="FunFam" id="3.30.160.60:FF:001497">
    <property type="entry name" value="Zinc finger protein 275"/>
    <property type="match status" value="1"/>
</dbReference>
<evidence type="ECO:0000256" key="4">
    <source>
        <dbReference type="ARBA" id="ARBA00022553"/>
    </source>
</evidence>
<feature type="domain" description="C2H2-type" evidence="15">
    <location>
        <begin position="266"/>
        <end position="293"/>
    </location>
</feature>
<organism evidence="16 17">
    <name type="scientific">Megalops atlanticus</name>
    <name type="common">Tarpon</name>
    <name type="synonym">Clupea gigantea</name>
    <dbReference type="NCBI Taxonomy" id="7932"/>
    <lineage>
        <taxon>Eukaryota</taxon>
        <taxon>Metazoa</taxon>
        <taxon>Chordata</taxon>
        <taxon>Craniata</taxon>
        <taxon>Vertebrata</taxon>
        <taxon>Euteleostomi</taxon>
        <taxon>Actinopterygii</taxon>
        <taxon>Neopterygii</taxon>
        <taxon>Teleostei</taxon>
        <taxon>Elopiformes</taxon>
        <taxon>Megalopidae</taxon>
        <taxon>Megalops</taxon>
    </lineage>
</organism>
<keyword evidence="9" id="KW-0805">Transcription regulation</keyword>
<evidence type="ECO:0000256" key="11">
    <source>
        <dbReference type="ARBA" id="ARBA00023163"/>
    </source>
</evidence>
<feature type="domain" description="C2H2-type" evidence="15">
    <location>
        <begin position="327"/>
        <end position="354"/>
    </location>
</feature>
<dbReference type="GO" id="GO:0008270">
    <property type="term" value="F:zinc ion binding"/>
    <property type="evidence" value="ECO:0007669"/>
    <property type="project" value="UniProtKB-KW"/>
</dbReference>
<keyword evidence="4" id="KW-0597">Phosphoprotein</keyword>
<feature type="compositionally biased region" description="Basic and acidic residues" evidence="14">
    <location>
        <begin position="585"/>
        <end position="604"/>
    </location>
</feature>
<keyword evidence="10" id="KW-0238">DNA-binding</keyword>
<feature type="compositionally biased region" description="Polar residues" evidence="14">
    <location>
        <begin position="212"/>
        <end position="224"/>
    </location>
</feature>
<dbReference type="PROSITE" id="PS00028">
    <property type="entry name" value="ZINC_FINGER_C2H2_1"/>
    <property type="match status" value="8"/>
</dbReference>
<proteinExistence type="inferred from homology"/>
<feature type="region of interest" description="Disordered" evidence="14">
    <location>
        <begin position="145"/>
        <end position="181"/>
    </location>
</feature>
<dbReference type="OrthoDB" id="8113227at2759"/>
<dbReference type="GO" id="GO:0000981">
    <property type="term" value="F:DNA-binding transcription factor activity, RNA polymerase II-specific"/>
    <property type="evidence" value="ECO:0007669"/>
    <property type="project" value="TreeGrafter"/>
</dbReference>
<evidence type="ECO:0000256" key="10">
    <source>
        <dbReference type="ARBA" id="ARBA00023125"/>
    </source>
</evidence>
<feature type="domain" description="C2H2-type" evidence="15">
    <location>
        <begin position="578"/>
        <end position="606"/>
    </location>
</feature>
<keyword evidence="17" id="KW-1185">Reference proteome</keyword>
<keyword evidence="12" id="KW-0539">Nucleus</keyword>
<keyword evidence="6" id="KW-0677">Repeat</keyword>
<dbReference type="FunFam" id="3.30.160.60:FF:002604">
    <property type="entry name" value="Zinc finger protein 715"/>
    <property type="match status" value="1"/>
</dbReference>
<evidence type="ECO:0000256" key="7">
    <source>
        <dbReference type="ARBA" id="ARBA00022771"/>
    </source>
</evidence>
<feature type="compositionally biased region" description="Polar residues" evidence="14">
    <location>
        <begin position="145"/>
        <end position="180"/>
    </location>
</feature>
<dbReference type="Pfam" id="PF00096">
    <property type="entry name" value="zf-C2H2"/>
    <property type="match status" value="5"/>
</dbReference>
<evidence type="ECO:0000256" key="2">
    <source>
        <dbReference type="ARBA" id="ARBA00004123"/>
    </source>
</evidence>
<evidence type="ECO:0000313" key="17">
    <source>
        <dbReference type="Proteomes" id="UP001046870"/>
    </source>
</evidence>
<dbReference type="GO" id="GO:0005634">
    <property type="term" value="C:nucleus"/>
    <property type="evidence" value="ECO:0007669"/>
    <property type="project" value="UniProtKB-SubCell"/>
</dbReference>
<evidence type="ECO:0000256" key="3">
    <source>
        <dbReference type="ARBA" id="ARBA00006991"/>
    </source>
</evidence>
<protein>
    <recommendedName>
        <fullName evidence="15">C2H2-type domain-containing protein</fullName>
    </recommendedName>
</protein>
<feature type="compositionally biased region" description="Acidic residues" evidence="14">
    <location>
        <begin position="605"/>
        <end position="620"/>
    </location>
</feature>
<comment type="caution">
    <text evidence="16">The sequence shown here is derived from an EMBL/GenBank/DDBJ whole genome shotgun (WGS) entry which is preliminary data.</text>
</comment>
<keyword evidence="11" id="KW-0804">Transcription</keyword>
<sequence>MFILFPEKAFFGEILNSATEIAHMYSFQMDKDRFAVSRGPCSWLEMHQFIGDLMSSSSSQPVKDSAQQEALRTAWETAGHEALGLKVAPAAPPAQARQPPSKMPPGYCLQPLPESGERSGEAGSGAQQLQHRTCNCPACPFSSSSGPTFQTLRPRENPSSQTHPPQSDQARQSKESSTGPVSLGLCLGLGLSLEEETGDPSIPCNTEPEPPQQRQNPDRGTTSQNPNPNPNHNPAHHNPPHVPTFPCLCCHRGFQTCAQLILPAPVPCLSCQRTFQTCAQLLRHQQGHAQQEGLSQHPCMHCSASFPRPSQLLQHQRSQHASKAGGFLCTECGRAFNSHSNLRIHLNVHTGARPYACTDCGKSFSQSGALKIHRRIHTGERPYTCTYCGRGFPHLAGIRAHQRTHTGEKPYRCPQCGKCFTQSGALKIHLRIHTGERPFICGLCGKGFSNRSGIRFHHRTVHGITSEDGLSLGAATHAGLSLLSSAIAGVSSSPNAGLGPVGSPSISPVASLSPNTNTCDSPASDPNADVRPGSSIATVSSSLSSPGSSFSLDPQPPAGKDAPSGSESAERKRKELPYACEDCGLRFRDAPSRNKHQELEHYCNQEEEEEEEEGEGEGEELGLGKEGGVGETVESIMQ</sequence>